<dbReference type="AlphaFoldDB" id="A0A9D1GQV6"/>
<reference evidence="2" key="1">
    <citation type="submission" date="2020-10" db="EMBL/GenBank/DDBJ databases">
        <authorList>
            <person name="Gilroy R."/>
        </authorList>
    </citation>
    <scope>NUCLEOTIDE SEQUENCE</scope>
    <source>
        <strain evidence="2">ChiW17-6978</strain>
    </source>
</reference>
<reference evidence="2" key="2">
    <citation type="journal article" date="2021" name="PeerJ">
        <title>Extensive microbial diversity within the chicken gut microbiome revealed by metagenomics and culture.</title>
        <authorList>
            <person name="Gilroy R."/>
            <person name="Ravi A."/>
            <person name="Getino M."/>
            <person name="Pursley I."/>
            <person name="Horton D.L."/>
            <person name="Alikhan N.F."/>
            <person name="Baker D."/>
            <person name="Gharbi K."/>
            <person name="Hall N."/>
            <person name="Watson M."/>
            <person name="Adriaenssens E.M."/>
            <person name="Foster-Nyarko E."/>
            <person name="Jarju S."/>
            <person name="Secka A."/>
            <person name="Antonio M."/>
            <person name="Oren A."/>
            <person name="Chaudhuri R.R."/>
            <person name="La Ragione R."/>
            <person name="Hildebrand F."/>
            <person name="Pallen M.J."/>
        </authorList>
    </citation>
    <scope>NUCLEOTIDE SEQUENCE</scope>
    <source>
        <strain evidence="2">ChiW17-6978</strain>
    </source>
</reference>
<dbReference type="SMART" id="SM00849">
    <property type="entry name" value="Lactamase_B"/>
    <property type="match status" value="1"/>
</dbReference>
<dbReference type="InterPro" id="IPR036866">
    <property type="entry name" value="RibonucZ/Hydroxyglut_hydro"/>
</dbReference>
<dbReference type="PANTHER" id="PTHR47619:SF1">
    <property type="entry name" value="EXODEOXYRIBONUCLEASE WALJ"/>
    <property type="match status" value="1"/>
</dbReference>
<dbReference type="SUPFAM" id="SSF56281">
    <property type="entry name" value="Metallo-hydrolase/oxidoreductase"/>
    <property type="match status" value="1"/>
</dbReference>
<dbReference type="InterPro" id="IPR052533">
    <property type="entry name" value="WalJ/YycJ-like"/>
</dbReference>
<dbReference type="Proteomes" id="UP000886758">
    <property type="component" value="Unassembled WGS sequence"/>
</dbReference>
<dbReference type="Pfam" id="PF12706">
    <property type="entry name" value="Lactamase_B_2"/>
    <property type="match status" value="1"/>
</dbReference>
<accession>A0A9D1GQV6</accession>
<comment type="caution">
    <text evidence="2">The sequence shown here is derived from an EMBL/GenBank/DDBJ whole genome shotgun (WGS) entry which is preliminary data.</text>
</comment>
<dbReference type="PANTHER" id="PTHR47619">
    <property type="entry name" value="METALLO-HYDROLASE YYCJ-RELATED"/>
    <property type="match status" value="1"/>
</dbReference>
<evidence type="ECO:0000313" key="2">
    <source>
        <dbReference type="EMBL" id="HIT50002.1"/>
    </source>
</evidence>
<dbReference type="InterPro" id="IPR001279">
    <property type="entry name" value="Metallo-B-lactamas"/>
</dbReference>
<organism evidence="2 3">
    <name type="scientific">Candidatus Pelethenecus faecipullorum</name>
    <dbReference type="NCBI Taxonomy" id="2840900"/>
    <lineage>
        <taxon>Bacteria</taxon>
        <taxon>Bacillati</taxon>
        <taxon>Mycoplasmatota</taxon>
        <taxon>Mollicutes</taxon>
        <taxon>Candidatus Pelethenecus</taxon>
    </lineage>
</organism>
<evidence type="ECO:0000259" key="1">
    <source>
        <dbReference type="SMART" id="SM00849"/>
    </source>
</evidence>
<sequence length="275" mass="30648">MRIKILASGSTGNCTYVETADHKLLIDVGISKKAIESGLESIGISLDRIDTLLITHEHDDHIRSLGALLKKNNLTTYMTQGTYQAIMKGKNPILATLLASKLESSAVILLNRLENSMHYPDISLDSTDIQVLPTFHDAQESVGYKIRSQGRDLVYLTDTGYIHHALYPMIANADCYVIECNHDPNILMCSSRPYALKMRILSDHGHLSNEDAMVTLAHIMGIHTKLIFYAHISQECNLVEIIEMTRKKVMADFGLDTSHIRFIAAQACGTEVHEL</sequence>
<dbReference type="EMBL" id="DVLF01000100">
    <property type="protein sequence ID" value="HIT50002.1"/>
    <property type="molecule type" value="Genomic_DNA"/>
</dbReference>
<dbReference type="Gene3D" id="3.60.15.10">
    <property type="entry name" value="Ribonuclease Z/Hydroxyacylglutathione hydrolase-like"/>
    <property type="match status" value="1"/>
</dbReference>
<proteinExistence type="predicted"/>
<name>A0A9D1GQV6_9MOLU</name>
<gene>
    <name evidence="2" type="ORF">IAD46_03145</name>
</gene>
<feature type="domain" description="Metallo-beta-lactamase" evidence="1">
    <location>
        <begin position="11"/>
        <end position="204"/>
    </location>
</feature>
<protein>
    <submittedName>
        <fullName evidence="2">MBL fold metallo-hydrolase</fullName>
    </submittedName>
</protein>
<evidence type="ECO:0000313" key="3">
    <source>
        <dbReference type="Proteomes" id="UP000886758"/>
    </source>
</evidence>